<evidence type="ECO:0000313" key="6">
    <source>
        <dbReference type="EMBL" id="BCO28737.1"/>
    </source>
</evidence>
<name>A0ABM7MQV3_9BURK</name>
<dbReference type="Proteomes" id="UP000824366">
    <property type="component" value="Chromosome"/>
</dbReference>
<evidence type="ECO:0000256" key="1">
    <source>
        <dbReference type="ARBA" id="ARBA00004141"/>
    </source>
</evidence>
<evidence type="ECO:0000313" key="7">
    <source>
        <dbReference type="Proteomes" id="UP000824366"/>
    </source>
</evidence>
<accession>A0ABM7MQV3</accession>
<protein>
    <recommendedName>
        <fullName evidence="8">Etoposide-induced protein 2.4 (EI24)</fullName>
    </recommendedName>
</protein>
<feature type="transmembrane region" description="Helical" evidence="5">
    <location>
        <begin position="154"/>
        <end position="177"/>
    </location>
</feature>
<dbReference type="RefSeq" id="WP_223904660.1">
    <property type="nucleotide sequence ID" value="NZ_AP024238.1"/>
</dbReference>
<gene>
    <name evidence="6" type="ORF">MIZ03_3647</name>
</gene>
<keyword evidence="3 5" id="KW-1133">Transmembrane helix</keyword>
<keyword evidence="7" id="KW-1185">Reference proteome</keyword>
<feature type="transmembrane region" description="Helical" evidence="5">
    <location>
        <begin position="125"/>
        <end position="148"/>
    </location>
</feature>
<comment type="subcellular location">
    <subcellularLocation>
        <location evidence="1">Membrane</location>
        <topology evidence="1">Multi-pass membrane protein</topology>
    </subcellularLocation>
</comment>
<feature type="transmembrane region" description="Helical" evidence="5">
    <location>
        <begin position="20"/>
        <end position="43"/>
    </location>
</feature>
<feature type="transmembrane region" description="Helical" evidence="5">
    <location>
        <begin position="78"/>
        <end position="104"/>
    </location>
</feature>
<evidence type="ECO:0000256" key="2">
    <source>
        <dbReference type="ARBA" id="ARBA00022692"/>
    </source>
</evidence>
<evidence type="ECO:0000256" key="4">
    <source>
        <dbReference type="ARBA" id="ARBA00023136"/>
    </source>
</evidence>
<keyword evidence="4 5" id="KW-0472">Membrane</keyword>
<reference evidence="6 7" key="1">
    <citation type="journal article" date="2021" name="Microbiol. Spectr.">
        <title>A Single Bacterium Capable of Oxidation and Reduction of Iron at Circumneutral pH.</title>
        <authorList>
            <person name="Kato S."/>
            <person name="Ohkuma M."/>
        </authorList>
    </citation>
    <scope>NUCLEOTIDE SEQUENCE [LARGE SCALE GENOMIC DNA]</scope>
    <source>
        <strain evidence="6 7">MIZ03</strain>
    </source>
</reference>
<evidence type="ECO:0000256" key="5">
    <source>
        <dbReference type="SAM" id="Phobius"/>
    </source>
</evidence>
<dbReference type="InterPro" id="IPR059112">
    <property type="entry name" value="CysZ/EI24"/>
</dbReference>
<keyword evidence="2 5" id="KW-0812">Transmembrane</keyword>
<evidence type="ECO:0000256" key="3">
    <source>
        <dbReference type="ARBA" id="ARBA00022989"/>
    </source>
</evidence>
<organism evidence="6 7">
    <name type="scientific">Rhodoferax lithotrophicus</name>
    <dbReference type="NCBI Taxonomy" id="2798804"/>
    <lineage>
        <taxon>Bacteria</taxon>
        <taxon>Pseudomonadati</taxon>
        <taxon>Pseudomonadota</taxon>
        <taxon>Betaproteobacteria</taxon>
        <taxon>Burkholderiales</taxon>
        <taxon>Comamonadaceae</taxon>
        <taxon>Rhodoferax</taxon>
    </lineage>
</organism>
<feature type="transmembrane region" description="Helical" evidence="5">
    <location>
        <begin position="236"/>
        <end position="258"/>
    </location>
</feature>
<dbReference type="Pfam" id="PF07264">
    <property type="entry name" value="EI24"/>
    <property type="match status" value="1"/>
</dbReference>
<sequence>MTLLFDSFWRAVAYCLHPRVMLLSVLPLILLVVLSLGVGYVYWDLALEAVRHWLDASTMVDNLSSWLQAMGVGQLQSVLAPLIVIFAVTPLIVVISLLVVALMMTPALTSLVAEKRFPALERCKGGSFLGSLGWSLLSTLLALVALVVSMPLWLVPPLILVLPPLIWGWLTYRVMAFDALAEHASLEERREIFRRHRLSLMAIGVFCGFLGAAPSLIWASGALLAAAFVVLVPLAIWIYAVVFALSSLWFAHFCLSALQQLRAERASRPVPAAEVFDMDLTYATTDHEPVQSLPPSH</sequence>
<dbReference type="EMBL" id="AP024238">
    <property type="protein sequence ID" value="BCO28737.1"/>
    <property type="molecule type" value="Genomic_DNA"/>
</dbReference>
<evidence type="ECO:0008006" key="8">
    <source>
        <dbReference type="Google" id="ProtNLM"/>
    </source>
</evidence>
<feature type="transmembrane region" description="Helical" evidence="5">
    <location>
        <begin position="198"/>
        <end position="230"/>
    </location>
</feature>
<proteinExistence type="predicted"/>